<keyword evidence="4" id="KW-1133">Transmembrane helix</keyword>
<protein>
    <recommendedName>
        <fullName evidence="6">Phosphoglycerate mutase</fullName>
    </recommendedName>
</protein>
<evidence type="ECO:0000256" key="4">
    <source>
        <dbReference type="SAM" id="Phobius"/>
    </source>
</evidence>
<reference evidence="5" key="1">
    <citation type="submission" date="2018-12" db="EMBL/GenBank/DDBJ databases">
        <title>Novel natural products biosynthetic potential of the class Ktedonobacteria.</title>
        <authorList>
            <person name="Zheng Y."/>
            <person name="Saitou A."/>
            <person name="Wang C.M."/>
            <person name="Toyoda A."/>
            <person name="Minakuchi Y."/>
            <person name="Sekiguchi Y."/>
            <person name="Ueda K."/>
            <person name="Takano H."/>
            <person name="Sakai Y."/>
            <person name="Yokota A."/>
            <person name="Yabe S."/>
        </authorList>
    </citation>
    <scope>NUCLEOTIDE SEQUENCE</scope>
    <source>
        <strain evidence="5">COM3</strain>
    </source>
</reference>
<feature type="binding site" evidence="3">
    <location>
        <begin position="13"/>
        <end position="20"/>
    </location>
    <ligand>
        <name>substrate</name>
    </ligand>
</feature>
<dbReference type="CDD" id="cd07067">
    <property type="entry name" value="HP_PGM_like"/>
    <property type="match status" value="1"/>
</dbReference>
<dbReference type="AlphaFoldDB" id="A0A455SSN6"/>
<name>A0A455SSN6_9CHLR</name>
<proteinExistence type="predicted"/>
<dbReference type="Gene3D" id="3.40.50.1240">
    <property type="entry name" value="Phosphoglycerate mutase-like"/>
    <property type="match status" value="1"/>
</dbReference>
<gene>
    <name evidence="5" type="ORF">KTC_61280</name>
</gene>
<evidence type="ECO:0008006" key="6">
    <source>
        <dbReference type="Google" id="ProtNLM"/>
    </source>
</evidence>
<evidence type="ECO:0000256" key="1">
    <source>
        <dbReference type="ARBA" id="ARBA00023152"/>
    </source>
</evidence>
<dbReference type="PROSITE" id="PS00175">
    <property type="entry name" value="PG_MUTASE"/>
    <property type="match status" value="1"/>
</dbReference>
<dbReference type="PANTHER" id="PTHR48100:SF1">
    <property type="entry name" value="HISTIDINE PHOSPHATASE FAMILY PROTEIN-RELATED"/>
    <property type="match status" value="1"/>
</dbReference>
<dbReference type="Pfam" id="PF00300">
    <property type="entry name" value="His_Phos_1"/>
    <property type="match status" value="1"/>
</dbReference>
<dbReference type="InterPro" id="IPR013078">
    <property type="entry name" value="His_Pase_superF_clade-1"/>
</dbReference>
<feature type="binding site" evidence="3">
    <location>
        <position position="64"/>
    </location>
    <ligand>
        <name>substrate</name>
    </ligand>
</feature>
<dbReference type="GO" id="GO:0005737">
    <property type="term" value="C:cytoplasm"/>
    <property type="evidence" value="ECO:0007669"/>
    <property type="project" value="TreeGrafter"/>
</dbReference>
<evidence type="ECO:0000313" key="5">
    <source>
        <dbReference type="EMBL" id="BBH91377.1"/>
    </source>
</evidence>
<dbReference type="GO" id="GO:0016791">
    <property type="term" value="F:phosphatase activity"/>
    <property type="evidence" value="ECO:0007669"/>
    <property type="project" value="TreeGrafter"/>
</dbReference>
<feature type="transmembrane region" description="Helical" evidence="4">
    <location>
        <begin position="152"/>
        <end position="173"/>
    </location>
</feature>
<keyword evidence="4" id="KW-0472">Membrane</keyword>
<keyword evidence="2" id="KW-0413">Isomerase</keyword>
<dbReference type="InterPro" id="IPR050275">
    <property type="entry name" value="PGM_Phosphatase"/>
</dbReference>
<sequence length="227" mass="25720">MSHIYRNTVFLVRHGENPANITKEFSSILVDYSLTDKGVLQAHQTGLFFRDKHIDEIYASPLKRARETASIIGYELGLPITVMEEFREIGVGDLERRPPTVENWRIHDQVLQDWYTGKFESRFPEGENLFMVADRLRRGLKQMTLGKQNKRIILVGHGGLFMVAALAICHQSLGQEHLAGNHNCSVTELDLETTEEEVSGTLRCWADYGHLSGLAAQVISGSFQYDE</sequence>
<dbReference type="EMBL" id="AP019376">
    <property type="protein sequence ID" value="BBH91377.1"/>
    <property type="molecule type" value="Genomic_DNA"/>
</dbReference>
<accession>A0A455SSN6</accession>
<evidence type="ECO:0000256" key="2">
    <source>
        <dbReference type="ARBA" id="ARBA00023235"/>
    </source>
</evidence>
<dbReference type="InterPro" id="IPR029033">
    <property type="entry name" value="His_PPase_superfam"/>
</dbReference>
<keyword evidence="1" id="KW-0324">Glycolysis</keyword>
<dbReference type="SMART" id="SM00855">
    <property type="entry name" value="PGAM"/>
    <property type="match status" value="1"/>
</dbReference>
<organism evidence="5">
    <name type="scientific">Thermosporothrix sp. COM3</name>
    <dbReference type="NCBI Taxonomy" id="2490863"/>
    <lineage>
        <taxon>Bacteria</taxon>
        <taxon>Bacillati</taxon>
        <taxon>Chloroflexota</taxon>
        <taxon>Ktedonobacteria</taxon>
        <taxon>Ktedonobacterales</taxon>
        <taxon>Thermosporotrichaceae</taxon>
        <taxon>Thermosporothrix</taxon>
    </lineage>
</organism>
<evidence type="ECO:0000256" key="3">
    <source>
        <dbReference type="PIRSR" id="PIRSR613078-2"/>
    </source>
</evidence>
<keyword evidence="4" id="KW-0812">Transmembrane</keyword>
<dbReference type="PANTHER" id="PTHR48100">
    <property type="entry name" value="BROAD-SPECIFICITY PHOSPHATASE YOR283W-RELATED"/>
    <property type="match status" value="1"/>
</dbReference>
<dbReference type="InterPro" id="IPR001345">
    <property type="entry name" value="PG/BPGM_mutase_AS"/>
</dbReference>
<dbReference type="SUPFAM" id="SSF53254">
    <property type="entry name" value="Phosphoglycerate mutase-like"/>
    <property type="match status" value="1"/>
</dbReference>